<keyword evidence="1" id="KW-0812">Transmembrane</keyword>
<dbReference type="PANTHER" id="PTHR23028">
    <property type="entry name" value="ACETYLTRANSFERASE"/>
    <property type="match status" value="1"/>
</dbReference>
<dbReference type="Pfam" id="PF01757">
    <property type="entry name" value="Acyl_transf_3"/>
    <property type="match status" value="1"/>
</dbReference>
<dbReference type="OrthoDB" id="5573943at2"/>
<gene>
    <name evidence="3" type="ORF">A1507_16375</name>
</gene>
<dbReference type="InterPro" id="IPR050879">
    <property type="entry name" value="Acyltransferase_3"/>
</dbReference>
<proteinExistence type="predicted"/>
<dbReference type="Proteomes" id="UP000077857">
    <property type="component" value="Unassembled WGS sequence"/>
</dbReference>
<keyword evidence="1" id="KW-0472">Membrane</keyword>
<evidence type="ECO:0000259" key="2">
    <source>
        <dbReference type="Pfam" id="PF01757"/>
    </source>
</evidence>
<accession>A0A177N9U1</accession>
<dbReference type="GO" id="GO:0000271">
    <property type="term" value="P:polysaccharide biosynthetic process"/>
    <property type="evidence" value="ECO:0007669"/>
    <property type="project" value="TreeGrafter"/>
</dbReference>
<feature type="transmembrane region" description="Helical" evidence="1">
    <location>
        <begin position="257"/>
        <end position="283"/>
    </location>
</feature>
<organism evidence="3 4">
    <name type="scientific">Methylomonas koyamae</name>
    <dbReference type="NCBI Taxonomy" id="702114"/>
    <lineage>
        <taxon>Bacteria</taxon>
        <taxon>Pseudomonadati</taxon>
        <taxon>Pseudomonadota</taxon>
        <taxon>Gammaproteobacteria</taxon>
        <taxon>Methylococcales</taxon>
        <taxon>Methylococcaceae</taxon>
        <taxon>Methylomonas</taxon>
    </lineage>
</organism>
<sequence>MPRFSGLPVSMPHALPAAVGLAAGPAVAVQRGERIQTLDFFRGIAILMVICGHFLPQRLVFGDLAASFATMGRGGVIVFFLLSGYLIFKSLQNCNIGAFLCRRFFKIFPAYWLNLLVLFIAGQLGFGLASHSNATYLANFAMLSDLFRVANVSSVYWTLLIEVKFYVFIACYFHWLGIRFVSAVPLLFTVANATVFVLRGQASQLLTFFPVFFVGIQVFLAEKSGWARLNLLRLASTGLLAGLNVALFDGIYPLWSIAYILGGAAAMVGLLQSGFSTGLLAFFGKVSYSNYLYHTLVGYSLFEWIGRQQTVASNLIAVAAVMAVSTWVAYLSYILVELPSVRFCKVHEPRFLLRFSMLRRR</sequence>
<dbReference type="InterPro" id="IPR002656">
    <property type="entry name" value="Acyl_transf_3_dom"/>
</dbReference>
<feature type="transmembrane region" description="Helical" evidence="1">
    <location>
        <begin position="40"/>
        <end position="56"/>
    </location>
</feature>
<protein>
    <recommendedName>
        <fullName evidence="2">Acyltransferase 3 domain-containing protein</fullName>
    </recommendedName>
</protein>
<feature type="transmembrane region" description="Helical" evidence="1">
    <location>
        <begin position="180"/>
        <end position="198"/>
    </location>
</feature>
<dbReference type="GO" id="GO:0016747">
    <property type="term" value="F:acyltransferase activity, transferring groups other than amino-acyl groups"/>
    <property type="evidence" value="ECO:0007669"/>
    <property type="project" value="InterPro"/>
</dbReference>
<dbReference type="EMBL" id="LUUJ01000095">
    <property type="protein sequence ID" value="OAI13860.1"/>
    <property type="molecule type" value="Genomic_DNA"/>
</dbReference>
<feature type="transmembrane region" description="Helical" evidence="1">
    <location>
        <begin position="312"/>
        <end position="336"/>
    </location>
</feature>
<feature type="transmembrane region" description="Helical" evidence="1">
    <location>
        <begin position="149"/>
        <end position="173"/>
    </location>
</feature>
<evidence type="ECO:0000313" key="4">
    <source>
        <dbReference type="Proteomes" id="UP000077857"/>
    </source>
</evidence>
<evidence type="ECO:0000256" key="1">
    <source>
        <dbReference type="SAM" id="Phobius"/>
    </source>
</evidence>
<feature type="transmembrane region" description="Helical" evidence="1">
    <location>
        <begin position="109"/>
        <end position="129"/>
    </location>
</feature>
<feature type="transmembrane region" description="Helical" evidence="1">
    <location>
        <begin position="68"/>
        <end position="88"/>
    </location>
</feature>
<keyword evidence="1" id="KW-1133">Transmembrane helix</keyword>
<dbReference type="AlphaFoldDB" id="A0A177N9U1"/>
<feature type="transmembrane region" description="Helical" evidence="1">
    <location>
        <begin position="6"/>
        <end position="28"/>
    </location>
</feature>
<name>A0A177N9U1_9GAMM</name>
<feature type="domain" description="Acyltransferase 3" evidence="2">
    <location>
        <begin position="37"/>
        <end position="333"/>
    </location>
</feature>
<reference evidence="3 4" key="1">
    <citation type="submission" date="2016-03" db="EMBL/GenBank/DDBJ databases">
        <authorList>
            <person name="Ploux O."/>
        </authorList>
    </citation>
    <scope>NUCLEOTIDE SEQUENCE [LARGE SCALE GENOMIC DNA]</scope>
    <source>
        <strain evidence="3 4">R-45378</strain>
    </source>
</reference>
<dbReference type="GO" id="GO:0016020">
    <property type="term" value="C:membrane"/>
    <property type="evidence" value="ECO:0007669"/>
    <property type="project" value="TreeGrafter"/>
</dbReference>
<dbReference type="PANTHER" id="PTHR23028:SF53">
    <property type="entry name" value="ACYL_TRANSF_3 DOMAIN-CONTAINING PROTEIN"/>
    <property type="match status" value="1"/>
</dbReference>
<evidence type="ECO:0000313" key="3">
    <source>
        <dbReference type="EMBL" id="OAI13860.1"/>
    </source>
</evidence>
<comment type="caution">
    <text evidence="3">The sequence shown here is derived from an EMBL/GenBank/DDBJ whole genome shotgun (WGS) entry which is preliminary data.</text>
</comment>
<feature type="transmembrane region" description="Helical" evidence="1">
    <location>
        <begin position="204"/>
        <end position="220"/>
    </location>
</feature>
<feature type="transmembrane region" description="Helical" evidence="1">
    <location>
        <begin position="232"/>
        <end position="251"/>
    </location>
</feature>